<feature type="transmembrane region" description="Helical" evidence="1">
    <location>
        <begin position="157"/>
        <end position="174"/>
    </location>
</feature>
<feature type="transmembrane region" description="Helical" evidence="1">
    <location>
        <begin position="12"/>
        <end position="35"/>
    </location>
</feature>
<evidence type="ECO:0000256" key="1">
    <source>
        <dbReference type="SAM" id="Phobius"/>
    </source>
</evidence>
<organism evidence="2">
    <name type="scientific">uncultured Rubellimicrobium sp</name>
    <dbReference type="NCBI Taxonomy" id="543078"/>
    <lineage>
        <taxon>Bacteria</taxon>
        <taxon>Pseudomonadati</taxon>
        <taxon>Pseudomonadota</taxon>
        <taxon>Alphaproteobacteria</taxon>
        <taxon>Rhodobacterales</taxon>
        <taxon>Roseobacteraceae</taxon>
        <taxon>Rubellimicrobium</taxon>
        <taxon>environmental samples</taxon>
    </lineage>
</organism>
<keyword evidence="1" id="KW-1133">Transmembrane helix</keyword>
<protein>
    <recommendedName>
        <fullName evidence="3">DUF2269 family protein</fullName>
    </recommendedName>
</protein>
<keyword evidence="1" id="KW-0812">Transmembrane</keyword>
<dbReference type="EMBL" id="CADCUU010000210">
    <property type="protein sequence ID" value="CAA9408929.1"/>
    <property type="molecule type" value="Genomic_DNA"/>
</dbReference>
<dbReference type="AlphaFoldDB" id="A0A6J4PET3"/>
<reference evidence="2" key="1">
    <citation type="submission" date="2020-02" db="EMBL/GenBank/DDBJ databases">
        <authorList>
            <person name="Meier V. D."/>
        </authorList>
    </citation>
    <scope>NUCLEOTIDE SEQUENCE</scope>
    <source>
        <strain evidence="2">AVDCRST_MAG15</strain>
    </source>
</reference>
<dbReference type="InterPro" id="IPR018729">
    <property type="entry name" value="DUF2269_transmembrane"/>
</dbReference>
<feature type="transmembrane region" description="Helical" evidence="1">
    <location>
        <begin position="81"/>
        <end position="103"/>
    </location>
</feature>
<dbReference type="Pfam" id="PF10027">
    <property type="entry name" value="DUF2269"/>
    <property type="match status" value="1"/>
</dbReference>
<proteinExistence type="predicted"/>
<evidence type="ECO:0008006" key="3">
    <source>
        <dbReference type="Google" id="ProtNLM"/>
    </source>
</evidence>
<keyword evidence="1" id="KW-0472">Membrane</keyword>
<accession>A0A6J4PET3</accession>
<name>A0A6J4PET3_9RHOB</name>
<gene>
    <name evidence="2" type="ORF">AVDCRST_MAG15-1469</name>
</gene>
<feature type="transmembrane region" description="Helical" evidence="1">
    <location>
        <begin position="47"/>
        <end position="75"/>
    </location>
</feature>
<sequence length="186" mass="19297">MDFQQILLLLKFAHVMGAILWVGGASILTLLCVILDRRGDDQATLTGVSYVALLGNRVFAPLGMATILSGLLLAWLAGYGFAAWTVLAAVIVVGTFLLGALVLGPTCGKAIALWQETGDASAAIALGRRVLRLVKLDLGGQFAIIALMVLKPGWVDALLLVPAAILALGALAYHRGAPAQGMAQPA</sequence>
<evidence type="ECO:0000313" key="2">
    <source>
        <dbReference type="EMBL" id="CAA9408929.1"/>
    </source>
</evidence>